<dbReference type="KEGG" id="spoa:EQM13_16640"/>
<keyword evidence="4" id="KW-1185">Reference proteome</keyword>
<dbReference type="Proteomes" id="UP000287969">
    <property type="component" value="Chromosome"/>
</dbReference>
<feature type="compositionally biased region" description="Basic and acidic residues" evidence="1">
    <location>
        <begin position="75"/>
        <end position="84"/>
    </location>
</feature>
<dbReference type="Pfam" id="PF00395">
    <property type="entry name" value="SLH"/>
    <property type="match status" value="3"/>
</dbReference>
<dbReference type="InterPro" id="IPR051465">
    <property type="entry name" value="Cell_Envelope_Struct_Comp"/>
</dbReference>
<dbReference type="InterPro" id="IPR027954">
    <property type="entry name" value="Transcobalamin-like_C"/>
</dbReference>
<gene>
    <name evidence="3" type="ORF">EQM13_16640</name>
</gene>
<evidence type="ECO:0000259" key="2">
    <source>
        <dbReference type="PROSITE" id="PS51272"/>
    </source>
</evidence>
<dbReference type="CDD" id="cd00688">
    <property type="entry name" value="ISOPREN_C2_like"/>
    <property type="match status" value="1"/>
</dbReference>
<evidence type="ECO:0000313" key="4">
    <source>
        <dbReference type="Proteomes" id="UP000287969"/>
    </source>
</evidence>
<sequence>MLMKRFKRILSLCIVLTMIFTNGSSFYEEIFRSKDFPRGISYAQDNLNTENHADEENDVIPQESNEEDTTIPGKEGGEETKDIAVPEETGQNKDIVSNGEDQEKSEQNDEIEEQSEVSEGISFDKDIFSAGENITGTINYPEHKNENVDVIFYDSYTREDKGSLDKVTLDENGTGRIDISIPGYLASNDINDNTYALKFAVGDSKLSVEKVNINFTDIVTYDKTGINTYDKNGRFINDSITATINEEIYSSDLKIYLVNPYNADESIAVENTGSKDIEISIPEDLKWAKAVLRIESGSNIYTVPFPLNSIVVYNRGSIKAGESFVINLNIPEMANSEIEDICIKDGDSWDSTDFTELLNNKSLDGKGGYTSEEISLVNSEEVSLANIMKYSNSVLRIHFYTNKNVYYCVPFINVENPVSKFDIGEESSFEVNKDTIKTDIEAAGLAGKDFELVIKDETGDPTGISEEGKFGEAGDAHIEIPLTKAVETGEYKLVLESEGIEYKEIPIDIVYDPVSKFDIGEKRIFEVNKDTIEAEIEAAGLAKKDFKLVIKGETEDGEEVKTLKEGYLDESGKTSVKILLTKDIKPLKYSLVLELGGIKCKEIPIRIVYNPITLEADRYDPDNFIQGKLYAVYGGPDEDDGYEWISSYKAVWGKDVKFKIYVNIGEKAEKDFTIKLSPNKTQGIETDEIEASGRTDLDGLATVEFTLPHDLKLREDQGFIYYLFSLIVDGNELSSESLQWVFSVREYPKINKTADGNKLYVQLDTPAWAEGEVTLSLNNESSGQGVLIDGKSIYSLKLDDKGQYEGEISLPDKLDGGSYSLQIRYGEVYTAALQVRYTADITINVNSLIFKNTTFDLNIRLDRESYKGKEYELKVYDYINGKYPLISGEEVVLSQGILEGNINTGLNTPENMGKLNQLPSGKYALEFSIDGDKYYGYFALLDRFVINKNFIAEGKETTVEFQFGVKGVNSNTDYNIYLYNAKDEPVTDEGGNQIGIEGKTSSTSSGYNSGSIVIPSTLEKGLYKFILKINGEEEEYSASFQISDAIVDEVRSTVDVLSDVVLTNHYSMDWVSVGVNRAGKSLPSSYLESTENYIVMNKGILPNITDYERITLGVTAAGGDPTNIGGYNLIEKIYNGDIEGQGNNGVAFGLIAVDSKKYDIPADAKWNRDRMIQYLLNNECTNGGWQLGGKGTDPDPDMSGMVMTALAPYNNKDYPQVQAAIAGAVDALSQIQRPEGGFASWGTVNSESCSQVIMGLCTNGVDPTGPEFTKNKNLVEALLSFKTADGGIAHTEVGGSLATNGMASEQALYALDQYIFFVEGKGSIYDWTHDDEDEHDRIELGKKVKISQDGKMYFAGGIDVEFPQSSYNPDSSTIMVSDVTDSKKPGEESSLKLHGKIIEISLEGVNESYDILLRMPVNSGEDLTKSAIYIFNNASNKFEYLGNDVSNKKLTVNITNNSSIYGVFGDETKPTGVKFDYEVSKNKVTLKNITAVSQSGIKYFEIYRDGKYLGNAEGDSFVDPDALSYNTEYKYKIRAVDNLGNISDFSDEIIIKTKDINDPTDPNNPNPPADPNDKEVTVQIRIEGYDHTVVSMRDIKVSRFGLDDYLGPAGGSSATPSKGWGKEKFKGPTVAHATIRAMEAAGVDYDYQDYGWSLYLAMVDGDREFDYRSTSGWMYRVNRWLPNYGSQEYYLKDGDVIEWYFGAYGFENWYTKISANKTSVKTGEELTVTLTGESTDLNGESGRGNTVKGKVDNAEIYVNEDAFSVDGEPAVTDENGKAVLKFNSPGTYYVSAERFSGEGIRNIIRPVPVKITVTGEEIPQKEVTGEEEGKDKVKPIKNSEYEIEYKTVTDPNSTEDQILRAVESAVGKLARDGKEIKEEKTALKIAQDMRDVLTIMNKAADRITTEEGMSIVLSKNTQIQSILIRASEKAKLQENRKEIEETSEKVLEFVLKLINKTLSEKKTEELINETITNQGKIVKNIGKEYGKKIETISAKLVEKGSEKLSTVKLSKEERTIGEDYINNKFITTAKTIEQKLKEQNIEPTRSIQNKEIIEIGKEQGYEIGLAIAKEALNKAKEEGIETIEIKTELGIVSLCEELINRGEKLDIKIIKIADGVEISIKDEAGKEIVLSKPIEISIPYTKEIKAQSNIGVLQIGNEGNKEELGGVYDNTDNTVKFITMNTGRFIPQEGDREFEDIRGNDIIGEAVRSLSSKGIIKGRTEKEYAPNENITRGEFAVLISRMMKYDEEGNKELPFKDVSKDKWYYKSVCAVYGEGLIDGKTKEIFEPQANITNEEMAKIIGNILKNNFYREQKEEEIKYTDADEISDWARKGVAIGKYNGIFEGLDENSFNPKEKATRGNTAVMLYRLYELILNK</sequence>
<accession>A0A410QGV0</accession>
<feature type="domain" description="SLH" evidence="2">
    <location>
        <begin position="2190"/>
        <end position="2250"/>
    </location>
</feature>
<dbReference type="PANTHER" id="PTHR43308">
    <property type="entry name" value="OUTER MEMBRANE PROTEIN ALPHA-RELATED"/>
    <property type="match status" value="1"/>
</dbReference>
<protein>
    <submittedName>
        <fullName evidence="3">DUF4430 domain-containing protein</fullName>
    </submittedName>
</protein>
<dbReference type="PANTHER" id="PTHR43308:SF5">
    <property type="entry name" value="S-LAYER PROTEIN _ PEPTIDOGLYCAN ENDO-BETA-N-ACETYLGLUCOSAMINIDASE"/>
    <property type="match status" value="1"/>
</dbReference>
<feature type="region of interest" description="Disordered" evidence="1">
    <location>
        <begin position="48"/>
        <end position="123"/>
    </location>
</feature>
<reference evidence="4" key="1">
    <citation type="submission" date="2019-01" db="EMBL/GenBank/DDBJ databases">
        <title>Draft genomes of a novel of Sporanaerobacter strains.</title>
        <authorList>
            <person name="Ma S."/>
        </authorList>
    </citation>
    <scope>NUCLEOTIDE SEQUENCE [LARGE SCALE GENOMIC DNA]</scope>
    <source>
        <strain evidence="4">NJN-17</strain>
    </source>
</reference>
<feature type="domain" description="SLH" evidence="2">
    <location>
        <begin position="2316"/>
        <end position="2375"/>
    </location>
</feature>
<evidence type="ECO:0000256" key="1">
    <source>
        <dbReference type="SAM" id="MobiDB-lite"/>
    </source>
</evidence>
<dbReference type="Gene3D" id="2.170.130.30">
    <property type="match status" value="1"/>
</dbReference>
<evidence type="ECO:0000313" key="3">
    <source>
        <dbReference type="EMBL" id="QAT63078.1"/>
    </source>
</evidence>
<dbReference type="Gene3D" id="1.50.10.20">
    <property type="match status" value="1"/>
</dbReference>
<dbReference type="EMBL" id="CP035282">
    <property type="protein sequence ID" value="QAT63078.1"/>
    <property type="molecule type" value="Genomic_DNA"/>
</dbReference>
<dbReference type="SUPFAM" id="SSF48239">
    <property type="entry name" value="Terpenoid cyclases/Protein prenyltransferases"/>
    <property type="match status" value="1"/>
</dbReference>
<proteinExistence type="predicted"/>
<feature type="region of interest" description="Disordered" evidence="1">
    <location>
        <begin position="1554"/>
        <end position="1574"/>
    </location>
</feature>
<dbReference type="InterPro" id="IPR013783">
    <property type="entry name" value="Ig-like_fold"/>
</dbReference>
<dbReference type="Pfam" id="PF14478">
    <property type="entry name" value="DUF4430"/>
    <property type="match status" value="1"/>
</dbReference>
<feature type="domain" description="SLH" evidence="2">
    <location>
        <begin position="2251"/>
        <end position="2314"/>
    </location>
</feature>
<organism evidence="3 4">
    <name type="scientific">Acidilutibacter cellobiosedens</name>
    <dbReference type="NCBI Taxonomy" id="2507161"/>
    <lineage>
        <taxon>Bacteria</taxon>
        <taxon>Bacillati</taxon>
        <taxon>Bacillota</taxon>
        <taxon>Tissierellia</taxon>
        <taxon>Tissierellales</taxon>
        <taxon>Acidilutibacteraceae</taxon>
        <taxon>Acidilutibacter</taxon>
    </lineage>
</organism>
<dbReference type="Gene3D" id="2.60.40.10">
    <property type="entry name" value="Immunoglobulins"/>
    <property type="match status" value="1"/>
</dbReference>
<name>A0A410QGV0_9FIRM</name>
<dbReference type="InterPro" id="IPR008930">
    <property type="entry name" value="Terpenoid_cyclase/PrenylTrfase"/>
</dbReference>
<dbReference type="PROSITE" id="PS51272">
    <property type="entry name" value="SLH"/>
    <property type="match status" value="3"/>
</dbReference>
<dbReference type="OrthoDB" id="2985276at2"/>
<feature type="compositionally biased region" description="Acidic residues" evidence="1">
    <location>
        <begin position="53"/>
        <end position="69"/>
    </location>
</feature>
<dbReference type="InterPro" id="IPR001119">
    <property type="entry name" value="SLH_dom"/>
</dbReference>